<name>A0A1A6A313_9TREE</name>
<reference evidence="2" key="2">
    <citation type="submission" date="2013-07" db="EMBL/GenBank/DDBJ databases">
        <authorList>
            <consortium name="The Broad Institute Genome Sequencing Platform"/>
            <person name="Cuomo C."/>
            <person name="Litvintseva A."/>
            <person name="Chen Y."/>
            <person name="Heitman J."/>
            <person name="Sun S."/>
            <person name="Springer D."/>
            <person name="Dromer F."/>
            <person name="Young S.K."/>
            <person name="Zeng Q."/>
            <person name="Gargeya S."/>
            <person name="Fitzgerald M."/>
            <person name="Abouelleil A."/>
            <person name="Alvarado L."/>
            <person name="Berlin A.M."/>
            <person name="Chapman S.B."/>
            <person name="Dewar J."/>
            <person name="Goldberg J."/>
            <person name="Griggs A."/>
            <person name="Gujja S."/>
            <person name="Hansen M."/>
            <person name="Howarth C."/>
            <person name="Imamovic A."/>
            <person name="Larimer J."/>
            <person name="McCowan C."/>
            <person name="Murphy C."/>
            <person name="Pearson M."/>
            <person name="Priest M."/>
            <person name="Roberts A."/>
            <person name="Saif S."/>
            <person name="Shea T."/>
            <person name="Sykes S."/>
            <person name="Wortman J."/>
            <person name="Nusbaum C."/>
            <person name="Birren B."/>
        </authorList>
    </citation>
    <scope>NUCLEOTIDE SEQUENCE</scope>
    <source>
        <strain evidence="2">CBS 10117</strain>
    </source>
</reference>
<dbReference type="EMBL" id="KI894032">
    <property type="protein sequence ID" value="OBR84448.1"/>
    <property type="molecule type" value="Genomic_DNA"/>
</dbReference>
<dbReference type="AlphaFoldDB" id="A0A1A6A313"/>
<sequence>MVTIEFHEVHHYPHQEEVFSTRVSLPWQNQFGLAFKLAHDQRHPGHNANPSDYRYMAEIPGQGLMFISPQLRPADIGLGSEGNTVKVWIISRDN</sequence>
<dbReference type="VEuPathDB" id="FungiDB:I303_05306"/>
<keyword evidence="3" id="KW-1185">Reference proteome</keyword>
<protein>
    <submittedName>
        <fullName evidence="1">Uncharacterized protein</fullName>
    </submittedName>
</protein>
<evidence type="ECO:0000313" key="1">
    <source>
        <dbReference type="EMBL" id="OBR84448.1"/>
    </source>
</evidence>
<gene>
    <name evidence="1" type="ORF">I303_05306</name>
    <name evidence="2" type="ORF">I303_105247</name>
</gene>
<evidence type="ECO:0000313" key="2">
    <source>
        <dbReference type="EMBL" id="WWC62650.1"/>
    </source>
</evidence>
<reference evidence="1" key="1">
    <citation type="submission" date="2013-07" db="EMBL/GenBank/DDBJ databases">
        <title>The Genome Sequence of Cryptococcus dejecticola CBS10117.</title>
        <authorList>
            <consortium name="The Broad Institute Genome Sequencing Platform"/>
            <person name="Cuomo C."/>
            <person name="Litvintseva A."/>
            <person name="Chen Y."/>
            <person name="Heitman J."/>
            <person name="Sun S."/>
            <person name="Springer D."/>
            <person name="Dromer F."/>
            <person name="Young S.K."/>
            <person name="Zeng Q."/>
            <person name="Gargeya S."/>
            <person name="Fitzgerald M."/>
            <person name="Abouelleil A."/>
            <person name="Alvarado L."/>
            <person name="Berlin A.M."/>
            <person name="Chapman S.B."/>
            <person name="Dewar J."/>
            <person name="Goldberg J."/>
            <person name="Griggs A."/>
            <person name="Gujja S."/>
            <person name="Hansen M."/>
            <person name="Howarth C."/>
            <person name="Imamovic A."/>
            <person name="Larimer J."/>
            <person name="McCowan C."/>
            <person name="Murphy C."/>
            <person name="Pearson M."/>
            <person name="Priest M."/>
            <person name="Roberts A."/>
            <person name="Saif S."/>
            <person name="Shea T."/>
            <person name="Sykes S."/>
            <person name="Wortman J."/>
            <person name="Nusbaum C."/>
            <person name="Birren B."/>
        </authorList>
    </citation>
    <scope>NUCLEOTIDE SEQUENCE [LARGE SCALE GENOMIC DNA]</scope>
    <source>
        <strain evidence="1">CBS 10117</strain>
    </source>
</reference>
<proteinExistence type="predicted"/>
<organism evidence="1">
    <name type="scientific">Kwoniella dejecticola CBS 10117</name>
    <dbReference type="NCBI Taxonomy" id="1296121"/>
    <lineage>
        <taxon>Eukaryota</taxon>
        <taxon>Fungi</taxon>
        <taxon>Dikarya</taxon>
        <taxon>Basidiomycota</taxon>
        <taxon>Agaricomycotina</taxon>
        <taxon>Tremellomycetes</taxon>
        <taxon>Tremellales</taxon>
        <taxon>Cryptococcaceae</taxon>
        <taxon>Kwoniella</taxon>
    </lineage>
</organism>
<evidence type="ECO:0000313" key="3">
    <source>
        <dbReference type="Proteomes" id="UP000078595"/>
    </source>
</evidence>
<dbReference type="EMBL" id="CP144535">
    <property type="protein sequence ID" value="WWC62650.1"/>
    <property type="molecule type" value="Genomic_DNA"/>
</dbReference>
<dbReference type="KEGG" id="kdj:28969005"/>
<dbReference type="RefSeq" id="XP_018262290.1">
    <property type="nucleotide sequence ID" value="XM_018408599.1"/>
</dbReference>
<dbReference type="GeneID" id="28969005"/>
<accession>A0A1A6A313</accession>
<reference evidence="2" key="3">
    <citation type="submission" date="2024-02" db="EMBL/GenBank/DDBJ databases">
        <title>Comparative genomics of Cryptococcus and Kwoniella reveals pathogenesis evolution and contrasting modes of karyotype evolution via chromosome fusion or intercentromeric recombination.</title>
        <authorList>
            <person name="Coelho M.A."/>
            <person name="David-Palma M."/>
            <person name="Shea T."/>
            <person name="Bowers K."/>
            <person name="McGinley-Smith S."/>
            <person name="Mohammad A.W."/>
            <person name="Gnirke A."/>
            <person name="Yurkov A.M."/>
            <person name="Nowrousian M."/>
            <person name="Sun S."/>
            <person name="Cuomo C.A."/>
            <person name="Heitman J."/>
        </authorList>
    </citation>
    <scope>NUCLEOTIDE SEQUENCE</scope>
    <source>
        <strain evidence="2">CBS 10117</strain>
    </source>
</reference>
<dbReference type="Proteomes" id="UP000078595">
    <property type="component" value="Chromosome 6"/>
</dbReference>